<dbReference type="GO" id="GO:0005524">
    <property type="term" value="F:ATP binding"/>
    <property type="evidence" value="ECO:0007669"/>
    <property type="project" value="InterPro"/>
</dbReference>
<dbReference type="PROSITE" id="PS50222">
    <property type="entry name" value="EF_HAND_2"/>
    <property type="match status" value="1"/>
</dbReference>
<sequence length="349" mass="38629">MNRLPTAGLALARRSPTSRRLLSPLKSSTAVRTVFDDYYDERLWLQSNDAENVRPVQVSSKPGSKAFVSSIEGSAVVDLFFQYATKRDTGKTSGEAQEPSLDLEGVQNLLEGIGETHDDDTVQRLFAEADLDNSGSVDLQEFLLGADKILGSAPARIVLIVGGPGSGKGVLSQRLEKEAGLVHLSSGDLLRCEVKRRTVLGKQVNEIMARGELVSSEIIVTLMKRRMRDHPGKRVLLDGFPRSMQNALDLVKLCGKPELALHLECDDTILMERIMSRAAKAAESEGKRADDNFHTALQRLRNYHKYHDSTIQFLREQHVPIVELDCSVKPDLEAVSLDLDYIKACALHR</sequence>
<evidence type="ECO:0000256" key="1">
    <source>
        <dbReference type="ARBA" id="ARBA00022679"/>
    </source>
</evidence>
<organism evidence="7 8">
    <name type="scientific">Seminavis robusta</name>
    <dbReference type="NCBI Taxonomy" id="568900"/>
    <lineage>
        <taxon>Eukaryota</taxon>
        <taxon>Sar</taxon>
        <taxon>Stramenopiles</taxon>
        <taxon>Ochrophyta</taxon>
        <taxon>Bacillariophyta</taxon>
        <taxon>Bacillariophyceae</taxon>
        <taxon>Bacillariophycidae</taxon>
        <taxon>Naviculales</taxon>
        <taxon>Naviculaceae</taxon>
        <taxon>Seminavis</taxon>
    </lineage>
</organism>
<gene>
    <name evidence="7" type="ORF">SEMRO_45_G027120.1</name>
</gene>
<keyword evidence="2" id="KW-0547">Nucleotide-binding</keyword>
<dbReference type="PANTHER" id="PTHR23359">
    <property type="entry name" value="NUCLEOTIDE KINASE"/>
    <property type="match status" value="1"/>
</dbReference>
<keyword evidence="4" id="KW-0106">Calcium</keyword>
<dbReference type="SUPFAM" id="SSF52540">
    <property type="entry name" value="P-loop containing nucleoside triphosphate hydrolases"/>
    <property type="match status" value="1"/>
</dbReference>
<keyword evidence="1 5" id="KW-0808">Transferase</keyword>
<keyword evidence="8" id="KW-1185">Reference proteome</keyword>
<dbReference type="Proteomes" id="UP001153069">
    <property type="component" value="Unassembled WGS sequence"/>
</dbReference>
<feature type="domain" description="EF-hand" evidence="6">
    <location>
        <begin position="117"/>
        <end position="152"/>
    </location>
</feature>
<dbReference type="InterPro" id="IPR002048">
    <property type="entry name" value="EF_hand_dom"/>
</dbReference>
<dbReference type="InterPro" id="IPR011992">
    <property type="entry name" value="EF-hand-dom_pair"/>
</dbReference>
<evidence type="ECO:0000313" key="7">
    <source>
        <dbReference type="EMBL" id="CAB9498791.1"/>
    </source>
</evidence>
<dbReference type="PROSITE" id="PS00018">
    <property type="entry name" value="EF_HAND_1"/>
    <property type="match status" value="1"/>
</dbReference>
<dbReference type="Gene3D" id="3.40.50.300">
    <property type="entry name" value="P-loop containing nucleotide triphosphate hydrolases"/>
    <property type="match status" value="1"/>
</dbReference>
<dbReference type="HAMAP" id="MF_00235">
    <property type="entry name" value="Adenylate_kinase_Adk"/>
    <property type="match status" value="1"/>
</dbReference>
<dbReference type="CDD" id="cd01428">
    <property type="entry name" value="ADK"/>
    <property type="match status" value="1"/>
</dbReference>
<dbReference type="SUPFAM" id="SSF47473">
    <property type="entry name" value="EF-hand"/>
    <property type="match status" value="1"/>
</dbReference>
<comment type="caution">
    <text evidence="7">The sequence shown here is derived from an EMBL/GenBank/DDBJ whole genome shotgun (WGS) entry which is preliminary data.</text>
</comment>
<evidence type="ECO:0000256" key="3">
    <source>
        <dbReference type="ARBA" id="ARBA00022777"/>
    </source>
</evidence>
<dbReference type="GO" id="GO:0019205">
    <property type="term" value="F:nucleobase-containing compound kinase activity"/>
    <property type="evidence" value="ECO:0007669"/>
    <property type="project" value="InterPro"/>
</dbReference>
<dbReference type="AlphaFoldDB" id="A0A9N8H2W8"/>
<dbReference type="PRINTS" id="PR00094">
    <property type="entry name" value="ADENYLTKNASE"/>
</dbReference>
<evidence type="ECO:0000313" key="8">
    <source>
        <dbReference type="Proteomes" id="UP001153069"/>
    </source>
</evidence>
<accession>A0A9N8H2W8</accession>
<comment type="similarity">
    <text evidence="5">Belongs to the adenylate kinase family.</text>
</comment>
<evidence type="ECO:0000256" key="4">
    <source>
        <dbReference type="ARBA" id="ARBA00022837"/>
    </source>
</evidence>
<dbReference type="CDD" id="cd00051">
    <property type="entry name" value="EFh"/>
    <property type="match status" value="1"/>
</dbReference>
<dbReference type="InterPro" id="IPR027417">
    <property type="entry name" value="P-loop_NTPase"/>
</dbReference>
<dbReference type="EMBL" id="CAICTM010000045">
    <property type="protein sequence ID" value="CAB9498791.1"/>
    <property type="molecule type" value="Genomic_DNA"/>
</dbReference>
<dbReference type="InterPro" id="IPR000850">
    <property type="entry name" value="Adenylat/UMP-CMP_kin"/>
</dbReference>
<evidence type="ECO:0000259" key="6">
    <source>
        <dbReference type="PROSITE" id="PS50222"/>
    </source>
</evidence>
<dbReference type="GO" id="GO:0006139">
    <property type="term" value="P:nucleobase-containing compound metabolic process"/>
    <property type="evidence" value="ECO:0007669"/>
    <property type="project" value="InterPro"/>
</dbReference>
<protein>
    <submittedName>
        <fullName evidence="7">Adenylate kinase</fullName>
    </submittedName>
</protein>
<dbReference type="InterPro" id="IPR033690">
    <property type="entry name" value="Adenylat_kinase_CS"/>
</dbReference>
<dbReference type="GO" id="GO:0005509">
    <property type="term" value="F:calcium ion binding"/>
    <property type="evidence" value="ECO:0007669"/>
    <property type="project" value="InterPro"/>
</dbReference>
<dbReference type="PROSITE" id="PS00113">
    <property type="entry name" value="ADENYLATE_KINASE"/>
    <property type="match status" value="1"/>
</dbReference>
<dbReference type="Gene3D" id="1.10.238.10">
    <property type="entry name" value="EF-hand"/>
    <property type="match status" value="1"/>
</dbReference>
<evidence type="ECO:0000256" key="5">
    <source>
        <dbReference type="RuleBase" id="RU003330"/>
    </source>
</evidence>
<keyword evidence="3 5" id="KW-0418">Kinase</keyword>
<dbReference type="InterPro" id="IPR018247">
    <property type="entry name" value="EF_Hand_1_Ca_BS"/>
</dbReference>
<evidence type="ECO:0000256" key="2">
    <source>
        <dbReference type="ARBA" id="ARBA00022741"/>
    </source>
</evidence>
<dbReference type="Pfam" id="PF00406">
    <property type="entry name" value="ADK"/>
    <property type="match status" value="1"/>
</dbReference>
<dbReference type="OrthoDB" id="442176at2759"/>
<reference evidence="7" key="1">
    <citation type="submission" date="2020-06" db="EMBL/GenBank/DDBJ databases">
        <authorList>
            <consortium name="Plant Systems Biology data submission"/>
        </authorList>
    </citation>
    <scope>NUCLEOTIDE SEQUENCE</scope>
    <source>
        <strain evidence="7">D6</strain>
    </source>
</reference>
<proteinExistence type="inferred from homology"/>
<name>A0A9N8H2W8_9STRA</name>